<evidence type="ECO:0000313" key="3">
    <source>
        <dbReference type="Proteomes" id="UP000053105"/>
    </source>
</evidence>
<evidence type="ECO:0000313" key="2">
    <source>
        <dbReference type="EMBL" id="KOX77157.1"/>
    </source>
</evidence>
<dbReference type="Proteomes" id="UP000053105">
    <property type="component" value="Unassembled WGS sequence"/>
</dbReference>
<feature type="region of interest" description="Disordered" evidence="1">
    <location>
        <begin position="69"/>
        <end position="103"/>
    </location>
</feature>
<dbReference type="EMBL" id="KQ435735">
    <property type="protein sequence ID" value="KOX77157.1"/>
    <property type="molecule type" value="Genomic_DNA"/>
</dbReference>
<keyword evidence="3" id="KW-1185">Reference proteome</keyword>
<proteinExistence type="predicted"/>
<accession>A0A0M9A4N7</accession>
<dbReference type="AlphaFoldDB" id="A0A0M9A4N7"/>
<feature type="compositionally biased region" description="Polar residues" evidence="1">
    <location>
        <begin position="12"/>
        <end position="29"/>
    </location>
</feature>
<name>A0A0M9A4N7_9HYME</name>
<evidence type="ECO:0000256" key="1">
    <source>
        <dbReference type="SAM" id="MobiDB-lite"/>
    </source>
</evidence>
<feature type="region of interest" description="Disordered" evidence="1">
    <location>
        <begin position="1"/>
        <end position="35"/>
    </location>
</feature>
<sequence length="264" mass="29612">MEFGMDLVGSKGLTSANQPPTKQPNLSSPSGGGVASCGKLAGNSCKIVRKQVDRDAKLLSTQITIQQATQVREQKKKKKKKKKNKKKEKERKGGKAKQQPLSGSRIRSSGVDICEILASVLHVLDVTWLEALLAIFKKSANNIIVTFFKNPISSNQEPPRKKEANRLVKVQENRIKWGFVQDSNNKCKFENSGFIKLVLWKSSVKIICGSRILFVRQKVSNNRAATADIEREMLRKKETEKRVERWSIMQPDRVAYFALATSGL</sequence>
<feature type="compositionally biased region" description="Basic residues" evidence="1">
    <location>
        <begin position="74"/>
        <end position="95"/>
    </location>
</feature>
<reference evidence="2 3" key="1">
    <citation type="submission" date="2015-07" db="EMBL/GenBank/DDBJ databases">
        <title>The genome of Melipona quadrifasciata.</title>
        <authorList>
            <person name="Pan H."/>
            <person name="Kapheim K."/>
        </authorList>
    </citation>
    <scope>NUCLEOTIDE SEQUENCE [LARGE SCALE GENOMIC DNA]</scope>
    <source>
        <strain evidence="2">0111107301</strain>
        <tissue evidence="2">Whole body</tissue>
    </source>
</reference>
<gene>
    <name evidence="2" type="ORF">WN51_10247</name>
</gene>
<organism evidence="2 3">
    <name type="scientific">Melipona quadrifasciata</name>
    <dbReference type="NCBI Taxonomy" id="166423"/>
    <lineage>
        <taxon>Eukaryota</taxon>
        <taxon>Metazoa</taxon>
        <taxon>Ecdysozoa</taxon>
        <taxon>Arthropoda</taxon>
        <taxon>Hexapoda</taxon>
        <taxon>Insecta</taxon>
        <taxon>Pterygota</taxon>
        <taxon>Neoptera</taxon>
        <taxon>Endopterygota</taxon>
        <taxon>Hymenoptera</taxon>
        <taxon>Apocrita</taxon>
        <taxon>Aculeata</taxon>
        <taxon>Apoidea</taxon>
        <taxon>Anthophila</taxon>
        <taxon>Apidae</taxon>
        <taxon>Melipona</taxon>
    </lineage>
</organism>
<protein>
    <submittedName>
        <fullName evidence="2">Uncharacterized protein</fullName>
    </submittedName>
</protein>